<dbReference type="AlphaFoldDB" id="A0A8J6J6R3"/>
<feature type="binding site" evidence="13 14">
    <location>
        <position position="196"/>
    </location>
    <ligand>
        <name>[2Fe-2S] cluster</name>
        <dbReference type="ChEBI" id="CHEBI:190135"/>
    </ligand>
</feature>
<gene>
    <name evidence="13 16" type="primary">bioB</name>
    <name evidence="16" type="ORF">H8S11_01170</name>
</gene>
<evidence type="ECO:0000256" key="14">
    <source>
        <dbReference type="PIRSR" id="PIRSR001619-1"/>
    </source>
</evidence>
<dbReference type="SUPFAM" id="SSF102114">
    <property type="entry name" value="Radical SAM enzymes"/>
    <property type="match status" value="1"/>
</dbReference>
<dbReference type="UniPathway" id="UPA00078">
    <property type="reaction ID" value="UER00162"/>
</dbReference>
<dbReference type="GO" id="GO:0051537">
    <property type="term" value="F:2 iron, 2 sulfur cluster binding"/>
    <property type="evidence" value="ECO:0007669"/>
    <property type="project" value="UniProtKB-KW"/>
</dbReference>
<evidence type="ECO:0000256" key="3">
    <source>
        <dbReference type="ARBA" id="ARBA00012236"/>
    </source>
</evidence>
<keyword evidence="11 13" id="KW-0411">Iron-sulfur</keyword>
<sequence>MKKLAEEIRSGRRLNRSDDLSQLLTADLEELRAGADTIRRELCGDRFDFCTIINGRSGRCGEDCKFCAQSCHHNTHVKEYPFLPEEDILAEGKRNEAAGVHWYSIVTAGRDLHGQELERGLAAYRRLRKETGLALCASHGLQTLEELKALKEAGVTRFHANLETSRRYFPMICTSHTYQDKIDNILRAKEAGLQVCSGGILGMGESWEDRIDMALSLAELEIDSIPLNLLTPIPGTPLEQVEPISQEDVLRAVALFRYINPTAWIRMAAGRGRFPDGGEALFRSGANAAITGDMLTTTGTSVAGDMEMAIRLGYQLER</sequence>
<evidence type="ECO:0000259" key="15">
    <source>
        <dbReference type="PROSITE" id="PS51918"/>
    </source>
</evidence>
<dbReference type="SMART" id="SM00729">
    <property type="entry name" value="Elp3"/>
    <property type="match status" value="1"/>
</dbReference>
<evidence type="ECO:0000256" key="5">
    <source>
        <dbReference type="ARBA" id="ARBA00022679"/>
    </source>
</evidence>
<feature type="binding site" evidence="13 14">
    <location>
        <position position="64"/>
    </location>
    <ligand>
        <name>[4Fe-4S] cluster</name>
        <dbReference type="ChEBI" id="CHEBI:49883"/>
        <note>4Fe-4S-S-AdoMet</note>
    </ligand>
</feature>
<evidence type="ECO:0000256" key="6">
    <source>
        <dbReference type="ARBA" id="ARBA00022691"/>
    </source>
</evidence>
<evidence type="ECO:0000313" key="17">
    <source>
        <dbReference type="Proteomes" id="UP000628736"/>
    </source>
</evidence>
<evidence type="ECO:0000256" key="1">
    <source>
        <dbReference type="ARBA" id="ARBA00004942"/>
    </source>
</evidence>
<keyword evidence="8 13" id="KW-0479">Metal-binding</keyword>
<comment type="caution">
    <text evidence="16">The sequence shown here is derived from an EMBL/GenBank/DDBJ whole genome shotgun (WGS) entry which is preliminary data.</text>
</comment>
<dbReference type="PANTHER" id="PTHR22976:SF2">
    <property type="entry name" value="BIOTIN SYNTHASE, MITOCHONDRIAL"/>
    <property type="match status" value="1"/>
</dbReference>
<feature type="binding site" evidence="13 14">
    <location>
        <position position="67"/>
    </location>
    <ligand>
        <name>[4Fe-4S] cluster</name>
        <dbReference type="ChEBI" id="CHEBI:49883"/>
        <note>4Fe-4S-S-AdoMet</note>
    </ligand>
</feature>
<dbReference type="InterPro" id="IPR058240">
    <property type="entry name" value="rSAM_sf"/>
</dbReference>
<evidence type="ECO:0000256" key="13">
    <source>
        <dbReference type="HAMAP-Rule" id="MF_01694"/>
    </source>
</evidence>
<name>A0A8J6J6R3_9FIRM</name>
<reference evidence="16" key="1">
    <citation type="submission" date="2020-08" db="EMBL/GenBank/DDBJ databases">
        <title>Genome public.</title>
        <authorList>
            <person name="Liu C."/>
            <person name="Sun Q."/>
        </authorList>
    </citation>
    <scope>NUCLEOTIDE SEQUENCE</scope>
    <source>
        <strain evidence="16">NSJ-23</strain>
    </source>
</reference>
<keyword evidence="9 13" id="KW-0093">Biotin biosynthesis</keyword>
<dbReference type="InterPro" id="IPR002684">
    <property type="entry name" value="Biotin_synth/BioAB"/>
</dbReference>
<dbReference type="EC" id="2.8.1.6" evidence="3 13"/>
<dbReference type="GO" id="GO:0005506">
    <property type="term" value="F:iron ion binding"/>
    <property type="evidence" value="ECO:0007669"/>
    <property type="project" value="UniProtKB-UniRule"/>
</dbReference>
<accession>A0A8J6J6R3</accession>
<dbReference type="GO" id="GO:0009102">
    <property type="term" value="P:biotin biosynthetic process"/>
    <property type="evidence" value="ECO:0007669"/>
    <property type="project" value="UniProtKB-UniRule"/>
</dbReference>
<comment type="cofactor">
    <cofactor evidence="13 14">
        <name>[4Fe-4S] cluster</name>
        <dbReference type="ChEBI" id="CHEBI:49883"/>
    </cofactor>
    <text evidence="13 14">Binds 1 [4Fe-4S] cluster. The cluster is coordinated with 3 cysteines and an exchangeable S-adenosyl-L-methionine.</text>
</comment>
<dbReference type="SFLD" id="SFLDS00029">
    <property type="entry name" value="Radical_SAM"/>
    <property type="match status" value="1"/>
</dbReference>
<dbReference type="InterPro" id="IPR024177">
    <property type="entry name" value="Biotin_synthase"/>
</dbReference>
<dbReference type="InterPro" id="IPR007197">
    <property type="entry name" value="rSAM"/>
</dbReference>
<feature type="binding site" evidence="13 14">
    <location>
        <position position="60"/>
    </location>
    <ligand>
        <name>[4Fe-4S] cluster</name>
        <dbReference type="ChEBI" id="CHEBI:49883"/>
        <note>4Fe-4S-S-AdoMet</note>
    </ligand>
</feature>
<proteinExistence type="inferred from homology"/>
<dbReference type="InterPro" id="IPR010722">
    <property type="entry name" value="BATS_dom"/>
</dbReference>
<evidence type="ECO:0000256" key="8">
    <source>
        <dbReference type="ARBA" id="ARBA00022723"/>
    </source>
</evidence>
<comment type="function">
    <text evidence="13">Catalyzes the conversion of dethiobiotin (DTB) to biotin by the insertion of a sulfur atom into dethiobiotin via a radical-based mechanism.</text>
</comment>
<dbReference type="InterPro" id="IPR006638">
    <property type="entry name" value="Elp3/MiaA/NifB-like_rSAM"/>
</dbReference>
<comment type="cofactor">
    <cofactor evidence="13">
        <name>[2Fe-2S] cluster</name>
        <dbReference type="ChEBI" id="CHEBI:190135"/>
    </cofactor>
    <text evidence="13">Binds 1 [2Fe-2S] cluster. The cluster is coordinated with 3 cysteines and 1 arginine.</text>
</comment>
<evidence type="ECO:0000256" key="2">
    <source>
        <dbReference type="ARBA" id="ARBA00010765"/>
    </source>
</evidence>
<comment type="cofactor">
    <cofactor evidence="14">
        <name>[2Fe-2S] cluster</name>
        <dbReference type="ChEBI" id="CHEBI:190135"/>
    </cofactor>
    <text evidence="14">Binds 1 [2Fe-2S] cluster. The cluster is coordinated with 3 cysteines and 1 arginine.</text>
</comment>
<dbReference type="PROSITE" id="PS51918">
    <property type="entry name" value="RADICAL_SAM"/>
    <property type="match status" value="1"/>
</dbReference>
<evidence type="ECO:0000256" key="4">
    <source>
        <dbReference type="ARBA" id="ARBA00022485"/>
    </source>
</evidence>
<keyword evidence="5 13" id="KW-0808">Transferase</keyword>
<dbReference type="NCBIfam" id="TIGR00433">
    <property type="entry name" value="bioB"/>
    <property type="match status" value="1"/>
</dbReference>
<keyword evidence="4 13" id="KW-0004">4Fe-4S</keyword>
<comment type="similarity">
    <text evidence="2 13">Belongs to the radical SAM superfamily. Biotin synthase family.</text>
</comment>
<dbReference type="EMBL" id="JACOPO010000001">
    <property type="protein sequence ID" value="MBC5721437.1"/>
    <property type="molecule type" value="Genomic_DNA"/>
</dbReference>
<dbReference type="Gene3D" id="3.20.20.70">
    <property type="entry name" value="Aldolase class I"/>
    <property type="match status" value="1"/>
</dbReference>
<dbReference type="Pfam" id="PF06968">
    <property type="entry name" value="BATS"/>
    <property type="match status" value="1"/>
</dbReference>
<feature type="binding site" evidence="13 14">
    <location>
        <position position="266"/>
    </location>
    <ligand>
        <name>[2Fe-2S] cluster</name>
        <dbReference type="ChEBI" id="CHEBI:190135"/>
    </ligand>
</feature>
<evidence type="ECO:0000256" key="9">
    <source>
        <dbReference type="ARBA" id="ARBA00022756"/>
    </source>
</evidence>
<dbReference type="CDD" id="cd01335">
    <property type="entry name" value="Radical_SAM"/>
    <property type="match status" value="1"/>
</dbReference>
<dbReference type="Pfam" id="PF04055">
    <property type="entry name" value="Radical_SAM"/>
    <property type="match status" value="1"/>
</dbReference>
<dbReference type="PIRSF" id="PIRSF001619">
    <property type="entry name" value="Biotin_synth"/>
    <property type="match status" value="1"/>
</dbReference>
<keyword evidence="10 13" id="KW-0408">Iron</keyword>
<evidence type="ECO:0000256" key="11">
    <source>
        <dbReference type="ARBA" id="ARBA00023014"/>
    </source>
</evidence>
<organism evidence="16 17">
    <name type="scientific">Flintibacter hominis</name>
    <dbReference type="NCBI Taxonomy" id="2763048"/>
    <lineage>
        <taxon>Bacteria</taxon>
        <taxon>Bacillati</taxon>
        <taxon>Bacillota</taxon>
        <taxon>Clostridia</taxon>
        <taxon>Eubacteriales</taxon>
        <taxon>Flintibacter</taxon>
    </lineage>
</organism>
<protein>
    <recommendedName>
        <fullName evidence="3 13">Biotin synthase</fullName>
        <ecNumber evidence="3 13">2.8.1.6</ecNumber>
    </recommendedName>
</protein>
<dbReference type="SFLD" id="SFLDG01278">
    <property type="entry name" value="biotin_synthase_like"/>
    <property type="match status" value="1"/>
</dbReference>
<dbReference type="SFLD" id="SFLDG01060">
    <property type="entry name" value="BATS_domain_containing"/>
    <property type="match status" value="1"/>
</dbReference>
<feature type="domain" description="Radical SAM core" evidence="15">
    <location>
        <begin position="42"/>
        <end position="271"/>
    </location>
</feature>
<keyword evidence="17" id="KW-1185">Reference proteome</keyword>
<evidence type="ECO:0000256" key="12">
    <source>
        <dbReference type="ARBA" id="ARBA00051157"/>
    </source>
</evidence>
<comment type="subunit">
    <text evidence="13">Homodimer.</text>
</comment>
<keyword evidence="7 13" id="KW-0001">2Fe-2S</keyword>
<dbReference type="PANTHER" id="PTHR22976">
    <property type="entry name" value="BIOTIN SYNTHASE"/>
    <property type="match status" value="1"/>
</dbReference>
<evidence type="ECO:0000256" key="10">
    <source>
        <dbReference type="ARBA" id="ARBA00023004"/>
    </source>
</evidence>
<dbReference type="RefSeq" id="WP_147571620.1">
    <property type="nucleotide sequence ID" value="NZ_JACOPO010000001.1"/>
</dbReference>
<feature type="binding site" evidence="13 14">
    <location>
        <position position="104"/>
    </location>
    <ligand>
        <name>[2Fe-2S] cluster</name>
        <dbReference type="ChEBI" id="CHEBI:190135"/>
    </ligand>
</feature>
<dbReference type="SMART" id="SM00876">
    <property type="entry name" value="BATS"/>
    <property type="match status" value="1"/>
</dbReference>
<feature type="binding site" evidence="13 14">
    <location>
        <position position="136"/>
    </location>
    <ligand>
        <name>[2Fe-2S] cluster</name>
        <dbReference type="ChEBI" id="CHEBI:190135"/>
    </ligand>
</feature>
<evidence type="ECO:0000256" key="7">
    <source>
        <dbReference type="ARBA" id="ARBA00022714"/>
    </source>
</evidence>
<dbReference type="InterPro" id="IPR013785">
    <property type="entry name" value="Aldolase_TIM"/>
</dbReference>
<dbReference type="GO" id="GO:0051539">
    <property type="term" value="F:4 iron, 4 sulfur cluster binding"/>
    <property type="evidence" value="ECO:0007669"/>
    <property type="project" value="UniProtKB-KW"/>
</dbReference>
<comment type="catalytic activity">
    <reaction evidence="12 13">
        <text>(4R,5S)-dethiobiotin + (sulfur carrier)-SH + 2 reduced [2Fe-2S]-[ferredoxin] + 2 S-adenosyl-L-methionine = (sulfur carrier)-H + biotin + 2 5'-deoxyadenosine + 2 L-methionine + 2 oxidized [2Fe-2S]-[ferredoxin]</text>
        <dbReference type="Rhea" id="RHEA:22060"/>
        <dbReference type="Rhea" id="RHEA-COMP:10000"/>
        <dbReference type="Rhea" id="RHEA-COMP:10001"/>
        <dbReference type="Rhea" id="RHEA-COMP:14737"/>
        <dbReference type="Rhea" id="RHEA-COMP:14739"/>
        <dbReference type="ChEBI" id="CHEBI:17319"/>
        <dbReference type="ChEBI" id="CHEBI:29917"/>
        <dbReference type="ChEBI" id="CHEBI:33737"/>
        <dbReference type="ChEBI" id="CHEBI:33738"/>
        <dbReference type="ChEBI" id="CHEBI:57586"/>
        <dbReference type="ChEBI" id="CHEBI:57844"/>
        <dbReference type="ChEBI" id="CHEBI:59789"/>
        <dbReference type="ChEBI" id="CHEBI:64428"/>
        <dbReference type="ChEBI" id="CHEBI:149473"/>
        <dbReference type="EC" id="2.8.1.6"/>
    </reaction>
</comment>
<dbReference type="HAMAP" id="MF_01694">
    <property type="entry name" value="BioB"/>
    <property type="match status" value="1"/>
</dbReference>
<evidence type="ECO:0000313" key="16">
    <source>
        <dbReference type="EMBL" id="MBC5721437.1"/>
    </source>
</evidence>
<keyword evidence="6 13" id="KW-0949">S-adenosyl-L-methionine</keyword>
<dbReference type="GO" id="GO:0004076">
    <property type="term" value="F:biotin synthase activity"/>
    <property type="evidence" value="ECO:0007669"/>
    <property type="project" value="UniProtKB-UniRule"/>
</dbReference>
<dbReference type="Proteomes" id="UP000628736">
    <property type="component" value="Unassembled WGS sequence"/>
</dbReference>
<comment type="pathway">
    <text evidence="1 13">Cofactor biosynthesis; biotin biosynthesis; biotin from 7,8-diaminononanoate: step 2/2.</text>
</comment>